<protein>
    <recommendedName>
        <fullName evidence="8">Rx N-terminal domain-containing protein</fullName>
    </recommendedName>
</protein>
<dbReference type="EMBL" id="KI393980">
    <property type="protein sequence ID" value="ERN05902.1"/>
    <property type="molecule type" value="Genomic_DNA"/>
</dbReference>
<feature type="domain" description="Disease resistance protein winged helix" evidence="5">
    <location>
        <begin position="270"/>
        <end position="320"/>
    </location>
</feature>
<dbReference type="InterPro" id="IPR038005">
    <property type="entry name" value="RX-like_CC"/>
</dbReference>
<dbReference type="GO" id="GO:0043531">
    <property type="term" value="F:ADP binding"/>
    <property type="evidence" value="ECO:0007669"/>
    <property type="project" value="InterPro"/>
</dbReference>
<sequence length="337" mass="38872">MAEFAATFALERLNDILGEKVQLLFGVRNDTIWIRNDLESMKAFIKKADRIREGDEALKAWMKQVREVAYDAEDALNKFFVEINGLQRRSRPMSGLNFARKWIVHHRFAIEIQNIQKRVQEISDAQSRYGLDVEPVEEMTPIDGWKDPRRSFSYIEEADIVGIEKPAGTGAGASNESETDIQCRLLNNLNDHAFRNRPGRRCPDELNDLANGIVRKCTGLPLAIVAMGGIISRKRMTPMEWRKVLDDPHWEVREGVAEVSRVLSLSYNWFVEDRQGKIMEDVADEYFEELLDRRMLLVGTLADDGEIFACRIHDVLREFAIPYCEGRNIRSILQWGR</sequence>
<dbReference type="Pfam" id="PF23559">
    <property type="entry name" value="WHD_DRP"/>
    <property type="match status" value="1"/>
</dbReference>
<name>W1P7P7_AMBTC</name>
<dbReference type="HOGENOM" id="CLU_889496_0_0_1"/>
<dbReference type="Pfam" id="PF18052">
    <property type="entry name" value="Rx_N"/>
    <property type="match status" value="1"/>
</dbReference>
<dbReference type="Proteomes" id="UP000017836">
    <property type="component" value="Unassembled WGS sequence"/>
</dbReference>
<dbReference type="GO" id="GO:0006952">
    <property type="term" value="P:defense response"/>
    <property type="evidence" value="ECO:0007669"/>
    <property type="project" value="UniProtKB-KW"/>
</dbReference>
<dbReference type="Gramene" id="ERN05902">
    <property type="protein sequence ID" value="ERN05902"/>
    <property type="gene ID" value="AMTR_s00006p00267350"/>
</dbReference>
<dbReference type="PANTHER" id="PTHR19338">
    <property type="entry name" value="TRANSLOCASE OF INNER MITOCHONDRIAL MEMBRANE 13 HOMOLOG"/>
    <property type="match status" value="1"/>
</dbReference>
<evidence type="ECO:0008006" key="8">
    <source>
        <dbReference type="Google" id="ProtNLM"/>
    </source>
</evidence>
<keyword evidence="7" id="KW-1185">Reference proteome</keyword>
<dbReference type="InterPro" id="IPR041118">
    <property type="entry name" value="Rx_N"/>
</dbReference>
<evidence type="ECO:0000313" key="6">
    <source>
        <dbReference type="EMBL" id="ERN05902.1"/>
    </source>
</evidence>
<keyword evidence="2" id="KW-0547">Nucleotide-binding</keyword>
<dbReference type="InterPro" id="IPR027417">
    <property type="entry name" value="P-loop_NTPase"/>
</dbReference>
<reference evidence="7" key="1">
    <citation type="journal article" date="2013" name="Science">
        <title>The Amborella genome and the evolution of flowering plants.</title>
        <authorList>
            <consortium name="Amborella Genome Project"/>
        </authorList>
    </citation>
    <scope>NUCLEOTIDE SEQUENCE [LARGE SCALE GENOMIC DNA]</scope>
</reference>
<gene>
    <name evidence="6" type="ORF">AMTR_s00006p00267350</name>
</gene>
<dbReference type="SUPFAM" id="SSF52540">
    <property type="entry name" value="P-loop containing nucleoside triphosphate hydrolases"/>
    <property type="match status" value="1"/>
</dbReference>
<evidence type="ECO:0000259" key="4">
    <source>
        <dbReference type="Pfam" id="PF18052"/>
    </source>
</evidence>
<keyword evidence="3" id="KW-0611">Plant defense</keyword>
<dbReference type="Gene3D" id="1.20.5.4130">
    <property type="match status" value="1"/>
</dbReference>
<keyword evidence="1" id="KW-0677">Repeat</keyword>
<dbReference type="eggNOG" id="KOG4658">
    <property type="taxonomic scope" value="Eukaryota"/>
</dbReference>
<feature type="domain" description="Disease resistance N-terminal" evidence="4">
    <location>
        <begin position="6"/>
        <end position="92"/>
    </location>
</feature>
<accession>W1P7P7</accession>
<dbReference type="PANTHER" id="PTHR19338:SF32">
    <property type="entry name" value="OS06G0287500 PROTEIN"/>
    <property type="match status" value="1"/>
</dbReference>
<evidence type="ECO:0000256" key="2">
    <source>
        <dbReference type="ARBA" id="ARBA00022741"/>
    </source>
</evidence>
<evidence type="ECO:0000259" key="5">
    <source>
        <dbReference type="Pfam" id="PF23559"/>
    </source>
</evidence>
<dbReference type="CDD" id="cd14798">
    <property type="entry name" value="RX-CC_like"/>
    <property type="match status" value="1"/>
</dbReference>
<dbReference type="Gene3D" id="1.10.8.430">
    <property type="entry name" value="Helical domain of apoptotic protease-activating factors"/>
    <property type="match status" value="1"/>
</dbReference>
<dbReference type="AlphaFoldDB" id="W1P7P7"/>
<dbReference type="InterPro" id="IPR058922">
    <property type="entry name" value="WHD_DRP"/>
</dbReference>
<organism evidence="6 7">
    <name type="scientific">Amborella trichopoda</name>
    <dbReference type="NCBI Taxonomy" id="13333"/>
    <lineage>
        <taxon>Eukaryota</taxon>
        <taxon>Viridiplantae</taxon>
        <taxon>Streptophyta</taxon>
        <taxon>Embryophyta</taxon>
        <taxon>Tracheophyta</taxon>
        <taxon>Spermatophyta</taxon>
        <taxon>Magnoliopsida</taxon>
        <taxon>Amborellales</taxon>
        <taxon>Amborellaceae</taxon>
        <taxon>Amborella</taxon>
    </lineage>
</organism>
<evidence type="ECO:0000256" key="1">
    <source>
        <dbReference type="ARBA" id="ARBA00022737"/>
    </source>
</evidence>
<proteinExistence type="predicted"/>
<dbReference type="OMA" id="RRIMYEI"/>
<evidence type="ECO:0000313" key="7">
    <source>
        <dbReference type="Proteomes" id="UP000017836"/>
    </source>
</evidence>
<dbReference type="InterPro" id="IPR042197">
    <property type="entry name" value="Apaf_helical"/>
</dbReference>
<evidence type="ECO:0000256" key="3">
    <source>
        <dbReference type="ARBA" id="ARBA00022821"/>
    </source>
</evidence>